<reference evidence="1 2" key="1">
    <citation type="journal article" date="2019" name="Genome Biol. Evol.">
        <title>Insights into the evolution of the New World diploid cottons (Gossypium, subgenus Houzingenia) based on genome sequencing.</title>
        <authorList>
            <person name="Grover C.E."/>
            <person name="Arick M.A. 2nd"/>
            <person name="Thrash A."/>
            <person name="Conover J.L."/>
            <person name="Sanders W.S."/>
            <person name="Peterson D.G."/>
            <person name="Frelichowski J.E."/>
            <person name="Scheffler J.A."/>
            <person name="Scheffler B.E."/>
            <person name="Wendel J.F."/>
        </authorList>
    </citation>
    <scope>NUCLEOTIDE SEQUENCE [LARGE SCALE GENOMIC DNA]</scope>
    <source>
        <strain evidence="1">0</strain>
        <tissue evidence="1">Leaf</tissue>
    </source>
</reference>
<dbReference type="Proteomes" id="UP000593560">
    <property type="component" value="Unassembled WGS sequence"/>
</dbReference>
<dbReference type="OrthoDB" id="1706657at2759"/>
<dbReference type="AlphaFoldDB" id="A0A7J9G7W8"/>
<evidence type="ECO:0000313" key="1">
    <source>
        <dbReference type="EMBL" id="MBA0793676.1"/>
    </source>
</evidence>
<comment type="caution">
    <text evidence="1">The sequence shown here is derived from an EMBL/GenBank/DDBJ whole genome shotgun (WGS) entry which is preliminary data.</text>
</comment>
<keyword evidence="2" id="KW-1185">Reference proteome</keyword>
<gene>
    <name evidence="1" type="ORF">Gohar_018064</name>
</gene>
<proteinExistence type="predicted"/>
<accession>A0A7J9G7W8</accession>
<sequence>MQLDLHCFPLTLCRSMQVVLSEEIFHGIYNMSFKISLVRPALVFKANSILALYAGNSKFAQGLQIYLLSRDHSCLKSEFQLGRGKIKVDCIENLPAVEVKLGEHVFLTVGDYYLTERKSH</sequence>
<dbReference type="EMBL" id="JABFAD010000002">
    <property type="protein sequence ID" value="MBA0793676.1"/>
    <property type="molecule type" value="Genomic_DNA"/>
</dbReference>
<protein>
    <submittedName>
        <fullName evidence="1">Uncharacterized protein</fullName>
    </submittedName>
</protein>
<evidence type="ECO:0000313" key="2">
    <source>
        <dbReference type="Proteomes" id="UP000593560"/>
    </source>
</evidence>
<name>A0A7J9G7W8_9ROSI</name>
<organism evidence="1 2">
    <name type="scientific">Gossypium harknessii</name>
    <dbReference type="NCBI Taxonomy" id="34285"/>
    <lineage>
        <taxon>Eukaryota</taxon>
        <taxon>Viridiplantae</taxon>
        <taxon>Streptophyta</taxon>
        <taxon>Embryophyta</taxon>
        <taxon>Tracheophyta</taxon>
        <taxon>Spermatophyta</taxon>
        <taxon>Magnoliopsida</taxon>
        <taxon>eudicotyledons</taxon>
        <taxon>Gunneridae</taxon>
        <taxon>Pentapetalae</taxon>
        <taxon>rosids</taxon>
        <taxon>malvids</taxon>
        <taxon>Malvales</taxon>
        <taxon>Malvaceae</taxon>
        <taxon>Malvoideae</taxon>
        <taxon>Gossypium</taxon>
    </lineage>
</organism>